<accession>A0ABQ2A2N4</accession>
<dbReference type="Gene3D" id="2.60.40.1630">
    <property type="entry name" value="bacillus anthracis domain"/>
    <property type="match status" value="1"/>
</dbReference>
<reference evidence="5" key="1">
    <citation type="journal article" date="2019" name="Int. J. Syst. Evol. Microbiol.">
        <title>The Global Catalogue of Microorganisms (GCM) 10K type strain sequencing project: providing services to taxonomists for standard genome sequencing and annotation.</title>
        <authorList>
            <consortium name="The Broad Institute Genomics Platform"/>
            <consortium name="The Broad Institute Genome Sequencing Center for Infectious Disease"/>
            <person name="Wu L."/>
            <person name="Ma J."/>
        </authorList>
    </citation>
    <scope>NUCLEOTIDE SEQUENCE [LARGE SCALE GENOMIC DNA]</scope>
    <source>
        <strain evidence="5">CCM 8702</strain>
    </source>
</reference>
<evidence type="ECO:0000256" key="1">
    <source>
        <dbReference type="SAM" id="MobiDB-lite"/>
    </source>
</evidence>
<organism evidence="4 5">
    <name type="scientific">Saccharibacillus endophyticus</name>
    <dbReference type="NCBI Taxonomy" id="2060666"/>
    <lineage>
        <taxon>Bacteria</taxon>
        <taxon>Bacillati</taxon>
        <taxon>Bacillota</taxon>
        <taxon>Bacilli</taxon>
        <taxon>Bacillales</taxon>
        <taxon>Paenibacillaceae</taxon>
        <taxon>Saccharibacillus</taxon>
    </lineage>
</organism>
<keyword evidence="5" id="KW-1185">Reference proteome</keyword>
<evidence type="ECO:0000259" key="3">
    <source>
        <dbReference type="Pfam" id="PF13786"/>
    </source>
</evidence>
<comment type="caution">
    <text evidence="4">The sequence shown here is derived from an EMBL/GenBank/DDBJ whole genome shotgun (WGS) entry which is preliminary data.</text>
</comment>
<keyword evidence="2" id="KW-0812">Transmembrane</keyword>
<evidence type="ECO:0000256" key="2">
    <source>
        <dbReference type="SAM" id="Phobius"/>
    </source>
</evidence>
<proteinExistence type="predicted"/>
<protein>
    <recommendedName>
        <fullName evidence="3">DUF4179 domain-containing protein</fullName>
    </recommendedName>
</protein>
<gene>
    <name evidence="4" type="ORF">GCM10007362_36220</name>
</gene>
<feature type="domain" description="DUF4179" evidence="3">
    <location>
        <begin position="50"/>
        <end position="138"/>
    </location>
</feature>
<sequence length="348" mass="38654">MSIYDELNDVKLDLAEYEEKPLTEMERKRWAKRIGKKLGHSAKTGTIGARKRKMRGIAAAAAALVLIIGATLPAGQQALAKLPFVANLLEGFAGYGQDVDYSAYKTQVGETTENEFGKLTLNEIIVDTDRLLITSTLEPSGKLKIAEDNVLWMNAKITINGRSDLQENSGGSGSGSDGENGVYTTYQSIPLSEIPDSDQLHIKIEYNQMSWWHSENMPRVPSEPWTFEVETSRAALLAQTHTIEVNRTVDLINGERIMIEKVVSGPISTLVYYDRTLQPDEDSKLWMYGFHLVSDSGEDVQEIEGAWTAEGMGYSRFMDVDLSEKNYSLIPYDGTKGMELGEAIPLNK</sequence>
<dbReference type="EMBL" id="BMDD01000004">
    <property type="protein sequence ID" value="GGH83414.1"/>
    <property type="molecule type" value="Genomic_DNA"/>
</dbReference>
<keyword evidence="2" id="KW-1133">Transmembrane helix</keyword>
<feature type="region of interest" description="Disordered" evidence="1">
    <location>
        <begin position="163"/>
        <end position="182"/>
    </location>
</feature>
<evidence type="ECO:0000313" key="4">
    <source>
        <dbReference type="EMBL" id="GGH83414.1"/>
    </source>
</evidence>
<keyword evidence="2" id="KW-0472">Membrane</keyword>
<dbReference type="InterPro" id="IPR025436">
    <property type="entry name" value="DUF4179"/>
</dbReference>
<dbReference type="Pfam" id="PF13786">
    <property type="entry name" value="DUF4179"/>
    <property type="match status" value="1"/>
</dbReference>
<evidence type="ECO:0000313" key="5">
    <source>
        <dbReference type="Proteomes" id="UP000605427"/>
    </source>
</evidence>
<name>A0ABQ2A2N4_9BACL</name>
<dbReference type="Proteomes" id="UP000605427">
    <property type="component" value="Unassembled WGS sequence"/>
</dbReference>
<feature type="transmembrane region" description="Helical" evidence="2">
    <location>
        <begin position="57"/>
        <end position="75"/>
    </location>
</feature>